<protein>
    <submittedName>
        <fullName evidence="1">Uncharacterized protein</fullName>
    </submittedName>
</protein>
<accession>A0A1Q9BRE5</accession>
<dbReference type="EMBL" id="LSRX01005893">
    <property type="protein sequence ID" value="OLP73278.1"/>
    <property type="molecule type" value="Genomic_DNA"/>
</dbReference>
<reference evidence="1 2" key="1">
    <citation type="submission" date="2016-02" db="EMBL/GenBank/DDBJ databases">
        <title>Genome analysis of coral dinoflagellate symbionts highlights evolutionary adaptations to a symbiotic lifestyle.</title>
        <authorList>
            <person name="Aranda M."/>
            <person name="Li Y."/>
            <person name="Liew Y.J."/>
            <person name="Baumgarten S."/>
            <person name="Simakov O."/>
            <person name="Wilson M."/>
            <person name="Piel J."/>
            <person name="Ashoor H."/>
            <person name="Bougouffa S."/>
            <person name="Bajic V.B."/>
            <person name="Ryu T."/>
            <person name="Ravasi T."/>
            <person name="Bayer T."/>
            <person name="Micklem G."/>
            <person name="Kim H."/>
            <person name="Bhak J."/>
            <person name="Lajeunesse T.C."/>
            <person name="Voolstra C.R."/>
        </authorList>
    </citation>
    <scope>NUCLEOTIDE SEQUENCE [LARGE SCALE GENOMIC DNA]</scope>
    <source>
        <strain evidence="1 2">CCMP2467</strain>
    </source>
</reference>
<evidence type="ECO:0000313" key="2">
    <source>
        <dbReference type="Proteomes" id="UP000186817"/>
    </source>
</evidence>
<comment type="caution">
    <text evidence="1">The sequence shown here is derived from an EMBL/GenBank/DDBJ whole genome shotgun (WGS) entry which is preliminary data.</text>
</comment>
<organism evidence="1 2">
    <name type="scientific">Symbiodinium microadriaticum</name>
    <name type="common">Dinoflagellate</name>
    <name type="synonym">Zooxanthella microadriatica</name>
    <dbReference type="NCBI Taxonomy" id="2951"/>
    <lineage>
        <taxon>Eukaryota</taxon>
        <taxon>Sar</taxon>
        <taxon>Alveolata</taxon>
        <taxon>Dinophyceae</taxon>
        <taxon>Suessiales</taxon>
        <taxon>Symbiodiniaceae</taxon>
        <taxon>Symbiodinium</taxon>
    </lineage>
</organism>
<proteinExistence type="predicted"/>
<dbReference type="OMA" id="HAKQHIE"/>
<dbReference type="Proteomes" id="UP000186817">
    <property type="component" value="Unassembled WGS sequence"/>
</dbReference>
<gene>
    <name evidence="1" type="ORF">AK812_SmicGene47543</name>
</gene>
<sequence length="147" mass="16539">MSAAGKRQREAGRTAPVFLAHAKQHIEKQTPLIIIENTKGLRIQMIRAMYAEHYDLYVLQCSAADVGHKGCRRDRLYCILAHKVRTRLVFQPRELYSKIAGVISANVATTPKDYFVATKTDIRLEAARLADQRGVPLHLAAAPQIEF</sequence>
<name>A0A1Q9BRE5_SYMMI</name>
<evidence type="ECO:0000313" key="1">
    <source>
        <dbReference type="EMBL" id="OLP73278.1"/>
    </source>
</evidence>
<dbReference type="AlphaFoldDB" id="A0A1Q9BRE5"/>
<keyword evidence="2" id="KW-1185">Reference proteome</keyword>
<dbReference type="OrthoDB" id="445419at2759"/>